<reference evidence="2 3" key="1">
    <citation type="submission" date="2019-02" db="EMBL/GenBank/DDBJ databases">
        <title>Kribbella capetownensis sp. nov. and Kribbella speibonae sp. nov., isolated from soil.</title>
        <authorList>
            <person name="Curtis S.M."/>
            <person name="Norton I."/>
            <person name="Everest G.J."/>
            <person name="Meyers P.R."/>
        </authorList>
    </citation>
    <scope>NUCLEOTIDE SEQUENCE [LARGE SCALE GENOMIC DNA]</scope>
    <source>
        <strain evidence="2 3">YM55</strain>
    </source>
</reference>
<dbReference type="GO" id="GO:0008641">
    <property type="term" value="F:ubiquitin-like modifier activating enzyme activity"/>
    <property type="evidence" value="ECO:0007669"/>
    <property type="project" value="InterPro"/>
</dbReference>
<keyword evidence="2" id="KW-0548">Nucleotidyltransferase</keyword>
<name>A0A4R0IZH0_9ACTN</name>
<dbReference type="RefSeq" id="WP_131497396.1">
    <property type="nucleotide sequence ID" value="NZ_SJKC01000002.1"/>
</dbReference>
<comment type="caution">
    <text evidence="2">The sequence shown here is derived from an EMBL/GenBank/DDBJ whole genome shotgun (WGS) entry which is preliminary data.</text>
</comment>
<evidence type="ECO:0000313" key="2">
    <source>
        <dbReference type="EMBL" id="TCC38889.1"/>
    </source>
</evidence>
<dbReference type="Pfam" id="PF00899">
    <property type="entry name" value="ThiF"/>
    <property type="match status" value="1"/>
</dbReference>
<dbReference type="GO" id="GO:0061503">
    <property type="term" value="F:tRNA threonylcarbamoyladenosine dehydratase"/>
    <property type="evidence" value="ECO:0007669"/>
    <property type="project" value="TreeGrafter"/>
</dbReference>
<dbReference type="InterPro" id="IPR045886">
    <property type="entry name" value="ThiF/MoeB/HesA"/>
</dbReference>
<dbReference type="Gene3D" id="3.40.50.720">
    <property type="entry name" value="NAD(P)-binding Rossmann-like Domain"/>
    <property type="match status" value="1"/>
</dbReference>
<evidence type="ECO:0000313" key="3">
    <source>
        <dbReference type="Proteomes" id="UP000294225"/>
    </source>
</evidence>
<organism evidence="2 3">
    <name type="scientific">Kribbella speibonae</name>
    <dbReference type="NCBI Taxonomy" id="1572660"/>
    <lineage>
        <taxon>Bacteria</taxon>
        <taxon>Bacillati</taxon>
        <taxon>Actinomycetota</taxon>
        <taxon>Actinomycetes</taxon>
        <taxon>Propionibacteriales</taxon>
        <taxon>Kribbellaceae</taxon>
        <taxon>Kribbella</taxon>
    </lineage>
</organism>
<dbReference type="AlphaFoldDB" id="A0A4R0IZH0"/>
<dbReference type="GO" id="GO:0016779">
    <property type="term" value="F:nucleotidyltransferase activity"/>
    <property type="evidence" value="ECO:0007669"/>
    <property type="project" value="UniProtKB-KW"/>
</dbReference>
<dbReference type="InterPro" id="IPR035985">
    <property type="entry name" value="Ubiquitin-activating_enz"/>
</dbReference>
<proteinExistence type="predicted"/>
<dbReference type="PANTHER" id="PTHR43267">
    <property type="entry name" value="TRNA THREONYLCARBAMOYLADENOSINE DEHYDRATASE"/>
    <property type="match status" value="1"/>
</dbReference>
<dbReference type="GO" id="GO:0061504">
    <property type="term" value="P:cyclic threonylcarbamoyladenosine biosynthetic process"/>
    <property type="evidence" value="ECO:0007669"/>
    <property type="project" value="TreeGrafter"/>
</dbReference>
<keyword evidence="2" id="KW-0808">Transferase</keyword>
<dbReference type="InterPro" id="IPR000594">
    <property type="entry name" value="ThiF_NAD_FAD-bd"/>
</dbReference>
<dbReference type="SUPFAM" id="SSF69572">
    <property type="entry name" value="Activating enzymes of the ubiquitin-like proteins"/>
    <property type="match status" value="1"/>
</dbReference>
<evidence type="ECO:0000259" key="1">
    <source>
        <dbReference type="Pfam" id="PF00899"/>
    </source>
</evidence>
<dbReference type="CDD" id="cd01483">
    <property type="entry name" value="E1_enzyme_family"/>
    <property type="match status" value="1"/>
</dbReference>
<dbReference type="EMBL" id="SJKC01000002">
    <property type="protein sequence ID" value="TCC38889.1"/>
    <property type="molecule type" value="Genomic_DNA"/>
</dbReference>
<gene>
    <name evidence="2" type="ORF">E0H92_21215</name>
</gene>
<sequence>MSTRIAFTEDQFKPLVAALGNGDETAMVVATSLVGAATTAADSAKAGGHVTLLAQVITQVPKGAYLERGPRGLSISSAGWVPAFRAAVAKGQVPVFVHTHPGGLPEFSQYDDQVDCDLAVAARAFGAPYYAAIVISGTPDHPGVAARLYDLGDTFTPIAPDHTVVDAVRVTGSGLRLYLPTGSTNQHGTIESGEEKVSAFDRQIRMLGQDGDRSLKQVRAAIVGAGGTGSAVGAQIARLGLGEIIVVDDDIVTEPTPTRGHGMTAADLNLPKAEVLGDHLNAIGLGTKITKINKPLHDPDAIAAIAHADVIFSCVDGHGARLILNRWAYAHIAPVIDVAVLITPVETADSNRKVEIEQRVTWVAPGAACLLCRGRVDATLAYAENLDPETRKRLAGEGYVQAAETPRPAVVTLTTSVAALGATEFLLRLTGLGPVDATEMLLRSHLGELRRNARPPRPGCFCTSADFTGRGTRTPYLDLVGAWS</sequence>
<dbReference type="Proteomes" id="UP000294225">
    <property type="component" value="Unassembled WGS sequence"/>
</dbReference>
<accession>A0A4R0IZH0</accession>
<feature type="domain" description="THIF-type NAD/FAD binding fold" evidence="1">
    <location>
        <begin position="200"/>
        <end position="450"/>
    </location>
</feature>
<protein>
    <submittedName>
        <fullName evidence="2">ThiF family adenylyltransferase</fullName>
    </submittedName>
</protein>
<dbReference type="PANTHER" id="PTHR43267:SF1">
    <property type="entry name" value="TRNA THREONYLCARBAMOYLADENOSINE DEHYDRATASE"/>
    <property type="match status" value="1"/>
</dbReference>